<dbReference type="InterPro" id="IPR006680">
    <property type="entry name" value="Amidohydro-rel"/>
</dbReference>
<dbReference type="InterPro" id="IPR032465">
    <property type="entry name" value="ACMSD"/>
</dbReference>
<accession>A0A0R2EU22</accession>
<name>A0A0R2EU22_9LACO</name>
<reference evidence="3 4" key="1">
    <citation type="journal article" date="2015" name="Genome Announc.">
        <title>Expanding the biotechnology potential of lactobacilli through comparative genomics of 213 strains and associated genera.</title>
        <authorList>
            <person name="Sun Z."/>
            <person name="Harris H.M."/>
            <person name="McCann A."/>
            <person name="Guo C."/>
            <person name="Argimon S."/>
            <person name="Zhang W."/>
            <person name="Yang X."/>
            <person name="Jeffery I.B."/>
            <person name="Cooney J.C."/>
            <person name="Kagawa T.F."/>
            <person name="Liu W."/>
            <person name="Song Y."/>
            <person name="Salvetti E."/>
            <person name="Wrobel A."/>
            <person name="Rasinkangas P."/>
            <person name="Parkhill J."/>
            <person name="Rea M.C."/>
            <person name="O'Sullivan O."/>
            <person name="Ritari J."/>
            <person name="Douillard F.P."/>
            <person name="Paul Ross R."/>
            <person name="Yang R."/>
            <person name="Briner A.E."/>
            <person name="Felis G.E."/>
            <person name="de Vos W.M."/>
            <person name="Barrangou R."/>
            <person name="Klaenhammer T.R."/>
            <person name="Caufield P.W."/>
            <person name="Cui Y."/>
            <person name="Zhang H."/>
            <person name="O'Toole P.W."/>
        </authorList>
    </citation>
    <scope>NUCLEOTIDE SEQUENCE [LARGE SCALE GENOMIC DNA]</scope>
    <source>
        <strain evidence="3 4">DSM 22697</strain>
    </source>
</reference>
<dbReference type="GO" id="GO:0019748">
    <property type="term" value="P:secondary metabolic process"/>
    <property type="evidence" value="ECO:0007669"/>
    <property type="project" value="TreeGrafter"/>
</dbReference>
<proteinExistence type="predicted"/>
<keyword evidence="4" id="KW-1185">Reference proteome</keyword>
<keyword evidence="1" id="KW-0456">Lyase</keyword>
<evidence type="ECO:0000256" key="1">
    <source>
        <dbReference type="ARBA" id="ARBA00023239"/>
    </source>
</evidence>
<dbReference type="PATRIC" id="fig|1423730.4.peg.470"/>
<organism evidence="3 4">
    <name type="scientific">Lacticaseibacillus camelliae DSM 22697 = JCM 13995</name>
    <dbReference type="NCBI Taxonomy" id="1423730"/>
    <lineage>
        <taxon>Bacteria</taxon>
        <taxon>Bacillati</taxon>
        <taxon>Bacillota</taxon>
        <taxon>Bacilli</taxon>
        <taxon>Lactobacillales</taxon>
        <taxon>Lactobacillaceae</taxon>
        <taxon>Lacticaseibacillus</taxon>
    </lineage>
</organism>
<dbReference type="STRING" id="1423730.FC75_GL000451"/>
<dbReference type="GO" id="GO:0016831">
    <property type="term" value="F:carboxy-lyase activity"/>
    <property type="evidence" value="ECO:0007669"/>
    <property type="project" value="InterPro"/>
</dbReference>
<evidence type="ECO:0000259" key="2">
    <source>
        <dbReference type="Pfam" id="PF04909"/>
    </source>
</evidence>
<dbReference type="SUPFAM" id="SSF51556">
    <property type="entry name" value="Metallo-dependent hydrolases"/>
    <property type="match status" value="1"/>
</dbReference>
<dbReference type="GO" id="GO:0016787">
    <property type="term" value="F:hydrolase activity"/>
    <property type="evidence" value="ECO:0007669"/>
    <property type="project" value="InterPro"/>
</dbReference>
<dbReference type="PANTHER" id="PTHR21240">
    <property type="entry name" value="2-AMINO-3-CARBOXYLMUCONATE-6-SEMIALDEHYDE DECARBOXYLASE"/>
    <property type="match status" value="1"/>
</dbReference>
<dbReference type="OrthoDB" id="9777673at2"/>
<dbReference type="Gene3D" id="3.20.20.140">
    <property type="entry name" value="Metal-dependent hydrolases"/>
    <property type="match status" value="1"/>
</dbReference>
<evidence type="ECO:0000313" key="3">
    <source>
        <dbReference type="EMBL" id="KRN18683.1"/>
    </source>
</evidence>
<dbReference type="PANTHER" id="PTHR21240:SF30">
    <property type="entry name" value="AMIDOHYDROLASE-RELATED DOMAIN-CONTAINING PROTEIN-RELATED"/>
    <property type="match status" value="1"/>
</dbReference>
<sequence length="325" mass="36246">MTKIITIEEHYQLPHKETMTAAQQKATKGNNPTQIDELSMDFDKKIAYMDKYGISMQVLSNSGPSGAMIPDKAQAVAACQHTNDTLAAKISKYPGRFGGFAVLPMTDPEAAAEELARTVNQLGFQGAMIAGLPFGHYLDEPQYRPIFAEAEKLNVPLYLHPGMPTKADRERFQSPSYDDRVANILSMAGWGWHEEAGVQMVRLICSGLFDQYPNLHLISGHWGEMVPNFLERLDLMTGVAKVNLDRKFSDYYKSNVYVTPSGMFTKPQFALTLAEVGPSHIIWSEDFPYVLAKDQVAGFLNESILDDAAKEQIGHRNAEQLLRLN</sequence>
<dbReference type="Proteomes" id="UP000050865">
    <property type="component" value="Unassembled WGS sequence"/>
</dbReference>
<dbReference type="EMBL" id="AYZJ01000084">
    <property type="protein sequence ID" value="KRN18683.1"/>
    <property type="molecule type" value="Genomic_DNA"/>
</dbReference>
<protein>
    <submittedName>
        <fullName evidence="3">O-pyrocatechuate decarboxylase</fullName>
    </submittedName>
</protein>
<dbReference type="AlphaFoldDB" id="A0A0R2EU22"/>
<gene>
    <name evidence="3" type="ORF">FC75_GL000451</name>
</gene>
<dbReference type="InterPro" id="IPR032466">
    <property type="entry name" value="Metal_Hydrolase"/>
</dbReference>
<comment type="caution">
    <text evidence="3">The sequence shown here is derived from an EMBL/GenBank/DDBJ whole genome shotgun (WGS) entry which is preliminary data.</text>
</comment>
<evidence type="ECO:0000313" key="4">
    <source>
        <dbReference type="Proteomes" id="UP000050865"/>
    </source>
</evidence>
<dbReference type="GO" id="GO:0005829">
    <property type="term" value="C:cytosol"/>
    <property type="evidence" value="ECO:0007669"/>
    <property type="project" value="TreeGrafter"/>
</dbReference>
<dbReference type="Pfam" id="PF04909">
    <property type="entry name" value="Amidohydro_2"/>
    <property type="match status" value="1"/>
</dbReference>
<dbReference type="RefSeq" id="WP_054661836.1">
    <property type="nucleotide sequence ID" value="NZ_AYZJ01000084.1"/>
</dbReference>
<feature type="domain" description="Amidohydrolase-related" evidence="2">
    <location>
        <begin position="45"/>
        <end position="324"/>
    </location>
</feature>